<organism evidence="4 5">
    <name type="scientific">Vagococcus coleopterorum</name>
    <dbReference type="NCBI Taxonomy" id="2714946"/>
    <lineage>
        <taxon>Bacteria</taxon>
        <taxon>Bacillati</taxon>
        <taxon>Bacillota</taxon>
        <taxon>Bacilli</taxon>
        <taxon>Lactobacillales</taxon>
        <taxon>Enterococcaceae</taxon>
        <taxon>Vagococcus</taxon>
    </lineage>
</organism>
<dbReference type="PROSITE" id="PS50943">
    <property type="entry name" value="HTH_CROC1"/>
    <property type="match status" value="1"/>
</dbReference>
<keyword evidence="2" id="KW-1133">Transmembrane helix</keyword>
<dbReference type="PANTHER" id="PTHR46558:SF15">
    <property type="entry name" value="HELIX-TURN-HELIX DOMAIN PROTEIN"/>
    <property type="match status" value="1"/>
</dbReference>
<keyword evidence="1" id="KW-0238">DNA-binding</keyword>
<dbReference type="SMART" id="SM00530">
    <property type="entry name" value="HTH_XRE"/>
    <property type="match status" value="1"/>
</dbReference>
<name>A0A6G8ALA4_9ENTE</name>
<dbReference type="Proteomes" id="UP000500890">
    <property type="component" value="Chromosome"/>
</dbReference>
<evidence type="ECO:0000313" key="5">
    <source>
        <dbReference type="Proteomes" id="UP000500890"/>
    </source>
</evidence>
<dbReference type="GO" id="GO:0003677">
    <property type="term" value="F:DNA binding"/>
    <property type="evidence" value="ECO:0007669"/>
    <property type="project" value="UniProtKB-KW"/>
</dbReference>
<feature type="transmembrane region" description="Helical" evidence="2">
    <location>
        <begin position="85"/>
        <end position="103"/>
    </location>
</feature>
<dbReference type="PANTHER" id="PTHR46558">
    <property type="entry name" value="TRACRIPTIONAL REGULATORY PROTEIN-RELATED-RELATED"/>
    <property type="match status" value="1"/>
</dbReference>
<dbReference type="KEGG" id="vah:G7081_01470"/>
<gene>
    <name evidence="4" type="ORF">G7081_01470</name>
</gene>
<dbReference type="Pfam" id="PF01381">
    <property type="entry name" value="HTH_3"/>
    <property type="match status" value="1"/>
</dbReference>
<dbReference type="InterPro" id="IPR001387">
    <property type="entry name" value="Cro/C1-type_HTH"/>
</dbReference>
<protein>
    <submittedName>
        <fullName evidence="4">Helix-turn-helix transcriptional regulator</fullName>
    </submittedName>
</protein>
<keyword evidence="2" id="KW-0472">Membrane</keyword>
<keyword evidence="5" id="KW-1185">Reference proteome</keyword>
<dbReference type="InterPro" id="IPR010982">
    <property type="entry name" value="Lambda_DNA-bd_dom_sf"/>
</dbReference>
<dbReference type="AlphaFoldDB" id="A0A6G8ALA4"/>
<sequence length="247" mass="28361">MTIGEKIKTKRMELNLTQEALATELNVSRPAVSSWEVGRNYPDLEMIVRISDVLSISLDDLLREDQEMVKTMDKKVKNNKKYKRVIAALVVLILIPLAFEGYFQVVNHRYLKNAESWDKGDQGPYSEGSYELTEEGVTYSTFVFQKGTILLPIMERTPWLVAHDPEAKLIVDVKGKNDVSTLIINERDPSVDFKADVQINEKGEMIGSKKELSPKTKEKTEAYLKQHQAEYQELYKKAMAKWLELTE</sequence>
<dbReference type="CDD" id="cd00093">
    <property type="entry name" value="HTH_XRE"/>
    <property type="match status" value="1"/>
</dbReference>
<evidence type="ECO:0000259" key="3">
    <source>
        <dbReference type="PROSITE" id="PS50943"/>
    </source>
</evidence>
<evidence type="ECO:0000256" key="1">
    <source>
        <dbReference type="ARBA" id="ARBA00023125"/>
    </source>
</evidence>
<dbReference type="RefSeq" id="WP_166006756.1">
    <property type="nucleotide sequence ID" value="NZ_CP049886.1"/>
</dbReference>
<feature type="domain" description="HTH cro/C1-type" evidence="3">
    <location>
        <begin position="7"/>
        <end position="61"/>
    </location>
</feature>
<reference evidence="4 5" key="1">
    <citation type="submission" date="2020-03" db="EMBL/GenBank/DDBJ databases">
        <title>Vagococcus sp. nov., isolated from beetles.</title>
        <authorList>
            <person name="Hyun D.-W."/>
            <person name="Bae J.-W."/>
        </authorList>
    </citation>
    <scope>NUCLEOTIDE SEQUENCE [LARGE SCALE GENOMIC DNA]</scope>
    <source>
        <strain evidence="4 5">HDW17A</strain>
    </source>
</reference>
<evidence type="ECO:0000256" key="2">
    <source>
        <dbReference type="SAM" id="Phobius"/>
    </source>
</evidence>
<proteinExistence type="predicted"/>
<keyword evidence="2" id="KW-0812">Transmembrane</keyword>
<dbReference type="EMBL" id="CP049886">
    <property type="protein sequence ID" value="QIL45851.1"/>
    <property type="molecule type" value="Genomic_DNA"/>
</dbReference>
<evidence type="ECO:0000313" key="4">
    <source>
        <dbReference type="EMBL" id="QIL45851.1"/>
    </source>
</evidence>
<accession>A0A6G8ALA4</accession>
<dbReference type="SUPFAM" id="SSF47413">
    <property type="entry name" value="lambda repressor-like DNA-binding domains"/>
    <property type="match status" value="1"/>
</dbReference>
<dbReference type="Gene3D" id="1.10.260.40">
    <property type="entry name" value="lambda repressor-like DNA-binding domains"/>
    <property type="match status" value="1"/>
</dbReference>